<dbReference type="EMBL" id="CP090167">
    <property type="protein sequence ID" value="UJO17260.1"/>
    <property type="molecule type" value="Genomic_DNA"/>
</dbReference>
<proteinExistence type="predicted"/>
<reference evidence="2" key="2">
    <citation type="journal article" date="2022" name="Microb. Genom.">
        <title>A chromosome-scale genome assembly of the tomato pathogen Cladosporium fulvum reveals a compartmentalized genome architecture and the presence of a dispensable chromosome.</title>
        <authorList>
            <person name="Zaccaron A.Z."/>
            <person name="Chen L.H."/>
            <person name="Samaras A."/>
            <person name="Stergiopoulos I."/>
        </authorList>
    </citation>
    <scope>NUCLEOTIDE SEQUENCE</scope>
    <source>
        <strain evidence="2">Race5_Kim</strain>
    </source>
</reference>
<accession>A0A9Q8LH33</accession>
<dbReference type="Proteomes" id="UP000756132">
    <property type="component" value="Chromosome 5"/>
</dbReference>
<dbReference type="KEGG" id="ffu:CLAFUR5_05709"/>
<keyword evidence="3" id="KW-1185">Reference proteome</keyword>
<dbReference type="AlphaFoldDB" id="A0A9Q8LH33"/>
<evidence type="ECO:0000256" key="1">
    <source>
        <dbReference type="SAM" id="MobiDB-lite"/>
    </source>
</evidence>
<evidence type="ECO:0000313" key="2">
    <source>
        <dbReference type="EMBL" id="UJO17260.1"/>
    </source>
</evidence>
<evidence type="ECO:0000313" key="3">
    <source>
        <dbReference type="Proteomes" id="UP000756132"/>
    </source>
</evidence>
<dbReference type="GeneID" id="71985587"/>
<reference evidence="2" key="1">
    <citation type="submission" date="2021-12" db="EMBL/GenBank/DDBJ databases">
        <authorList>
            <person name="Zaccaron A."/>
            <person name="Stergiopoulos I."/>
        </authorList>
    </citation>
    <scope>NUCLEOTIDE SEQUENCE</scope>
    <source>
        <strain evidence="2">Race5_Kim</strain>
    </source>
</reference>
<name>A0A9Q8LH33_PASFU</name>
<sequence length="62" mass="6780">MAFDKKNLSNDELARSPTHAAGEVQDLEKYTTKDAVFGEITQGGPNYRNVGHSNCLELLKVG</sequence>
<gene>
    <name evidence="2" type="ORF">CLAFUR5_05709</name>
</gene>
<feature type="region of interest" description="Disordered" evidence="1">
    <location>
        <begin position="1"/>
        <end position="27"/>
    </location>
</feature>
<feature type="compositionally biased region" description="Basic and acidic residues" evidence="1">
    <location>
        <begin position="1"/>
        <end position="14"/>
    </location>
</feature>
<dbReference type="OrthoDB" id="40134at2759"/>
<dbReference type="RefSeq" id="XP_047761626.1">
    <property type="nucleotide sequence ID" value="XM_047904857.1"/>
</dbReference>
<protein>
    <submittedName>
        <fullName evidence="2">Uncharacterized protein</fullName>
    </submittedName>
</protein>
<organism evidence="2 3">
    <name type="scientific">Passalora fulva</name>
    <name type="common">Tomato leaf mold</name>
    <name type="synonym">Cladosporium fulvum</name>
    <dbReference type="NCBI Taxonomy" id="5499"/>
    <lineage>
        <taxon>Eukaryota</taxon>
        <taxon>Fungi</taxon>
        <taxon>Dikarya</taxon>
        <taxon>Ascomycota</taxon>
        <taxon>Pezizomycotina</taxon>
        <taxon>Dothideomycetes</taxon>
        <taxon>Dothideomycetidae</taxon>
        <taxon>Mycosphaerellales</taxon>
        <taxon>Mycosphaerellaceae</taxon>
        <taxon>Fulvia</taxon>
    </lineage>
</organism>